<gene>
    <name evidence="1" type="ORF">GCM10007890_20680</name>
</gene>
<dbReference type="EMBL" id="BSPL01000013">
    <property type="protein sequence ID" value="GLS70055.1"/>
    <property type="molecule type" value="Genomic_DNA"/>
</dbReference>
<accession>A0AA37TBE6</accession>
<comment type="caution">
    <text evidence="1">The sequence shown here is derived from an EMBL/GenBank/DDBJ whole genome shotgun (WGS) entry which is preliminary data.</text>
</comment>
<sequence>MRGDARGGCRVGPAALPWMTQPRRAQVALPVQDAGCGPREAERIGRAYGLAGAEREAVRALSVDAALQTSPCAPVWKRRTYAENHIVAALLLKLGHMRDRA</sequence>
<dbReference type="AlphaFoldDB" id="A0AA37TBE6"/>
<evidence type="ECO:0000313" key="1">
    <source>
        <dbReference type="EMBL" id="GLS70055.1"/>
    </source>
</evidence>
<dbReference type="Proteomes" id="UP001157440">
    <property type="component" value="Unassembled WGS sequence"/>
</dbReference>
<protein>
    <submittedName>
        <fullName evidence="1">Uncharacterized protein</fullName>
    </submittedName>
</protein>
<reference evidence="2" key="1">
    <citation type="journal article" date="2019" name="Int. J. Syst. Evol. Microbiol.">
        <title>The Global Catalogue of Microorganisms (GCM) 10K type strain sequencing project: providing services to taxonomists for standard genome sequencing and annotation.</title>
        <authorList>
            <consortium name="The Broad Institute Genomics Platform"/>
            <consortium name="The Broad Institute Genome Sequencing Center for Infectious Disease"/>
            <person name="Wu L."/>
            <person name="Ma J."/>
        </authorList>
    </citation>
    <scope>NUCLEOTIDE SEQUENCE [LARGE SCALE GENOMIC DNA]</scope>
    <source>
        <strain evidence="2">NBRC 103632</strain>
    </source>
</reference>
<evidence type="ECO:0000313" key="2">
    <source>
        <dbReference type="Proteomes" id="UP001157440"/>
    </source>
</evidence>
<keyword evidence="2" id="KW-1185">Reference proteome</keyword>
<name>A0AA37TBE6_9HYPH</name>
<proteinExistence type="predicted"/>
<organism evidence="1 2">
    <name type="scientific">Methylobacterium tardum</name>
    <dbReference type="NCBI Taxonomy" id="374432"/>
    <lineage>
        <taxon>Bacteria</taxon>
        <taxon>Pseudomonadati</taxon>
        <taxon>Pseudomonadota</taxon>
        <taxon>Alphaproteobacteria</taxon>
        <taxon>Hyphomicrobiales</taxon>
        <taxon>Methylobacteriaceae</taxon>
        <taxon>Methylobacterium</taxon>
    </lineage>
</organism>